<dbReference type="Proteomes" id="UP000198761">
    <property type="component" value="Unassembled WGS sequence"/>
</dbReference>
<gene>
    <name evidence="1" type="ORF">SAMN04488103_11627</name>
</gene>
<name>A0A1H8N3E1_9RHOB</name>
<dbReference type="OrthoDB" id="7876523at2"/>
<reference evidence="1 2" key="1">
    <citation type="submission" date="2016-10" db="EMBL/GenBank/DDBJ databases">
        <authorList>
            <person name="de Groot N.N."/>
        </authorList>
    </citation>
    <scope>NUCLEOTIDE SEQUENCE [LARGE SCALE GENOMIC DNA]</scope>
    <source>
        <strain evidence="1 2">DSM 3857</strain>
    </source>
</reference>
<accession>A0A1H8N3E1</accession>
<sequence length="177" mass="19280">MPHNLSLAPDAEVNATLALLREGELSGDIVSNQQLLPGLFFSLDPESETTGRFRSEPGRLLDMEFNAATPGRWMALHLALGPADLSGRQVLGVVCRCSSPQTTTFRFCLRSGRDGGFTDSFLRKTVVATTGSGTHLDALVLDGDPVVPAVAPWRELILFFRPETSQILLQDLRVFIV</sequence>
<dbReference type="EMBL" id="FOCE01000016">
    <property type="protein sequence ID" value="SEO24127.1"/>
    <property type="molecule type" value="Genomic_DNA"/>
</dbReference>
<proteinExistence type="predicted"/>
<evidence type="ECO:0000313" key="1">
    <source>
        <dbReference type="EMBL" id="SEO24127.1"/>
    </source>
</evidence>
<dbReference type="RefSeq" id="WP_091303565.1">
    <property type="nucleotide sequence ID" value="NZ_FOCE01000016.1"/>
</dbReference>
<evidence type="ECO:0000313" key="2">
    <source>
        <dbReference type="Proteomes" id="UP000198761"/>
    </source>
</evidence>
<dbReference type="STRING" id="933059.SAMN04488103_11627"/>
<dbReference type="AlphaFoldDB" id="A0A1H8N3E1"/>
<organism evidence="1 2">
    <name type="scientific">Gemmobacter aquatilis</name>
    <dbReference type="NCBI Taxonomy" id="933059"/>
    <lineage>
        <taxon>Bacteria</taxon>
        <taxon>Pseudomonadati</taxon>
        <taxon>Pseudomonadota</taxon>
        <taxon>Alphaproteobacteria</taxon>
        <taxon>Rhodobacterales</taxon>
        <taxon>Paracoccaceae</taxon>
        <taxon>Gemmobacter</taxon>
    </lineage>
</organism>
<protein>
    <submittedName>
        <fullName evidence="1">Uncharacterized protein</fullName>
    </submittedName>
</protein>
<keyword evidence="2" id="KW-1185">Reference proteome</keyword>